<dbReference type="PANTHER" id="PTHR30522">
    <property type="entry name" value="NUCLEOSIDE TRIPHOSPHATE PYROPHOSPHOHYDROLASE"/>
    <property type="match status" value="1"/>
</dbReference>
<dbReference type="InterPro" id="IPR048015">
    <property type="entry name" value="NTP-PPase_MazG-like_N"/>
</dbReference>
<dbReference type="GO" id="GO:0006203">
    <property type="term" value="P:dGTP catabolic process"/>
    <property type="evidence" value="ECO:0007669"/>
    <property type="project" value="TreeGrafter"/>
</dbReference>
<dbReference type="GO" id="GO:0046076">
    <property type="term" value="P:dTTP catabolic process"/>
    <property type="evidence" value="ECO:0007669"/>
    <property type="project" value="TreeGrafter"/>
</dbReference>
<dbReference type="FunFam" id="1.10.287.1080:FF:000003">
    <property type="entry name" value="Nucleoside triphosphate pyrophosphohydrolase"/>
    <property type="match status" value="1"/>
</dbReference>
<keyword evidence="7" id="KW-1185">Reference proteome</keyword>
<dbReference type="NCBIfam" id="NF007113">
    <property type="entry name" value="PRK09562.1"/>
    <property type="match status" value="1"/>
</dbReference>
<evidence type="ECO:0000313" key="7">
    <source>
        <dbReference type="Proteomes" id="UP000475117"/>
    </source>
</evidence>
<dbReference type="CDD" id="cd11528">
    <property type="entry name" value="NTP-PPase_MazG_Nterm"/>
    <property type="match status" value="1"/>
</dbReference>
<organism evidence="6 7">
    <name type="scientific">Sulfuriroseicoccus oceanibius</name>
    <dbReference type="NCBI Taxonomy" id="2707525"/>
    <lineage>
        <taxon>Bacteria</taxon>
        <taxon>Pseudomonadati</taxon>
        <taxon>Verrucomicrobiota</taxon>
        <taxon>Verrucomicrobiia</taxon>
        <taxon>Verrucomicrobiales</taxon>
        <taxon>Verrucomicrobiaceae</taxon>
        <taxon>Sulfuriroseicoccus</taxon>
    </lineage>
</organism>
<dbReference type="EMBL" id="CP066776">
    <property type="protein sequence ID" value="QQL45162.1"/>
    <property type="molecule type" value="Genomic_DNA"/>
</dbReference>
<reference evidence="6 7" key="1">
    <citation type="submission" date="2020-12" db="EMBL/GenBank/DDBJ databases">
        <title>Sulforoseuscoccus oceanibium gen. nov., sp. nov., a representative of the phylum Verrucomicrobia with special cytoplasmic membrane, and proposal of Sulforoseuscoccusaceae fam. nov.</title>
        <authorList>
            <person name="Xi F."/>
        </authorList>
    </citation>
    <scope>NUCLEOTIDE SEQUENCE [LARGE SCALE GENOMIC DNA]</scope>
    <source>
        <strain evidence="6 7">T37</strain>
    </source>
</reference>
<dbReference type="GO" id="GO:0046061">
    <property type="term" value="P:dATP catabolic process"/>
    <property type="evidence" value="ECO:0007669"/>
    <property type="project" value="TreeGrafter"/>
</dbReference>
<evidence type="ECO:0000256" key="4">
    <source>
        <dbReference type="ARBA" id="ARBA00074799"/>
    </source>
</evidence>
<evidence type="ECO:0000313" key="6">
    <source>
        <dbReference type="EMBL" id="QQL45162.1"/>
    </source>
</evidence>
<name>A0A6B3L4J2_9BACT</name>
<keyword evidence="6" id="KW-0378">Hydrolase</keyword>
<dbReference type="SUPFAM" id="SSF101386">
    <property type="entry name" value="all-alpha NTP pyrophosphatases"/>
    <property type="match status" value="2"/>
</dbReference>
<dbReference type="NCBIfam" id="TIGR00444">
    <property type="entry name" value="mazG"/>
    <property type="match status" value="1"/>
</dbReference>
<dbReference type="AlphaFoldDB" id="A0A6B3L4J2"/>
<dbReference type="GO" id="GO:0046052">
    <property type="term" value="P:UTP catabolic process"/>
    <property type="evidence" value="ECO:0007669"/>
    <property type="project" value="TreeGrafter"/>
</dbReference>
<dbReference type="InterPro" id="IPR004518">
    <property type="entry name" value="MazG-like_dom"/>
</dbReference>
<evidence type="ECO:0000259" key="5">
    <source>
        <dbReference type="Pfam" id="PF03819"/>
    </source>
</evidence>
<dbReference type="GO" id="GO:0046081">
    <property type="term" value="P:dUTP catabolic process"/>
    <property type="evidence" value="ECO:0007669"/>
    <property type="project" value="TreeGrafter"/>
</dbReference>
<sequence length="288" mass="32189">MSAPTPHPDYVSGDHKFADAQLLTDESGVSGIDRLRAIMHRLRAPGGCPWDAEQTHASLVSNLLEEAYEVVDTIQRDDIVHLREELGDLLLQVVFHSELAEEAGTFDFDQVAHEISDKLVRRHPHVFARAEANDSEAVLNQWDAIKREEKGHQKKPYLHGVGDGLPALMRAAKLQKKAAKVGFDWRDAAEVIDKIDEELDEVREHYGDDGSVADRAGLESEIGDLLFSVVNLARKEGLDPEVLMAAANEKFARRFDLMEGVLSEQEETLEEASLETMEAAWQFAKERA</sequence>
<dbReference type="GO" id="GO:0006950">
    <property type="term" value="P:response to stress"/>
    <property type="evidence" value="ECO:0007669"/>
    <property type="project" value="UniProtKB-ARBA"/>
</dbReference>
<evidence type="ECO:0000256" key="3">
    <source>
        <dbReference type="ARBA" id="ARBA00066372"/>
    </source>
</evidence>
<dbReference type="GO" id="GO:0047693">
    <property type="term" value="F:ATP diphosphatase activity"/>
    <property type="evidence" value="ECO:0007669"/>
    <property type="project" value="UniProtKB-EC"/>
</dbReference>
<feature type="domain" description="NTP pyrophosphohydrolase MazG-like" evidence="5">
    <location>
        <begin position="54"/>
        <end position="127"/>
    </location>
</feature>
<dbReference type="FunFam" id="1.10.287.1080:FF:000001">
    <property type="entry name" value="Nucleoside triphosphate pyrophosphohydrolase"/>
    <property type="match status" value="1"/>
</dbReference>
<protein>
    <recommendedName>
        <fullName evidence="4">Nucleoside triphosphate pyrophosphohydrolase</fullName>
        <ecNumber evidence="3">3.6.1.8</ecNumber>
    </recommendedName>
</protein>
<gene>
    <name evidence="6" type="primary">mazG</name>
    <name evidence="6" type="ORF">G3M56_000820</name>
</gene>
<evidence type="ECO:0000256" key="1">
    <source>
        <dbReference type="ARBA" id="ARBA00052141"/>
    </source>
</evidence>
<dbReference type="Gene3D" id="1.10.287.1080">
    <property type="entry name" value="MazG-like"/>
    <property type="match status" value="2"/>
</dbReference>
<dbReference type="CDD" id="cd11529">
    <property type="entry name" value="NTP-PPase_MazG_Cterm"/>
    <property type="match status" value="1"/>
</dbReference>
<evidence type="ECO:0000256" key="2">
    <source>
        <dbReference type="ARBA" id="ARBA00061115"/>
    </source>
</evidence>
<dbReference type="Pfam" id="PF03819">
    <property type="entry name" value="MazG"/>
    <property type="match status" value="2"/>
</dbReference>
<dbReference type="GO" id="GO:0046047">
    <property type="term" value="P:TTP catabolic process"/>
    <property type="evidence" value="ECO:0007669"/>
    <property type="project" value="TreeGrafter"/>
</dbReference>
<comment type="similarity">
    <text evidence="2">Belongs to the nucleoside triphosphate pyrophosphohydrolase family.</text>
</comment>
<dbReference type="EC" id="3.6.1.8" evidence="3"/>
<dbReference type="KEGG" id="soa:G3M56_000820"/>
<accession>A0A6B3L4J2</accession>
<dbReference type="InterPro" id="IPR011551">
    <property type="entry name" value="NTP_PyrPHydrolase_MazG"/>
</dbReference>
<dbReference type="PANTHER" id="PTHR30522:SF0">
    <property type="entry name" value="NUCLEOSIDE TRIPHOSPHATE PYROPHOSPHOHYDROLASE"/>
    <property type="match status" value="1"/>
</dbReference>
<dbReference type="Proteomes" id="UP000475117">
    <property type="component" value="Chromosome"/>
</dbReference>
<proteinExistence type="inferred from homology"/>
<feature type="domain" description="NTP pyrophosphohydrolase MazG-like" evidence="5">
    <location>
        <begin position="189"/>
        <end position="254"/>
    </location>
</feature>
<dbReference type="RefSeq" id="WP_164364936.1">
    <property type="nucleotide sequence ID" value="NZ_CP066776.1"/>
</dbReference>
<dbReference type="InterPro" id="IPR048011">
    <property type="entry name" value="NTP-PPase_MazG-like_C"/>
</dbReference>
<comment type="catalytic activity">
    <reaction evidence="1">
        <text>ATP + H2O = AMP + diphosphate + H(+)</text>
        <dbReference type="Rhea" id="RHEA:14245"/>
        <dbReference type="ChEBI" id="CHEBI:15377"/>
        <dbReference type="ChEBI" id="CHEBI:15378"/>
        <dbReference type="ChEBI" id="CHEBI:30616"/>
        <dbReference type="ChEBI" id="CHEBI:33019"/>
        <dbReference type="ChEBI" id="CHEBI:456215"/>
        <dbReference type="EC" id="3.6.1.8"/>
    </reaction>
</comment>